<name>A0A5U2F5G5_SALER</name>
<reference evidence="2" key="1">
    <citation type="submission" date="2018-07" db="EMBL/GenBank/DDBJ databases">
        <authorList>
            <consortium name="GenomeTrakr network: Whole genome sequencing for foodborne pathogen traceback"/>
        </authorList>
    </citation>
    <scope>NUCLEOTIDE SEQUENCE</scope>
    <source>
        <strain evidence="2">CFSAN018538</strain>
    </source>
</reference>
<dbReference type="SUPFAM" id="SSF50249">
    <property type="entry name" value="Nucleic acid-binding proteins"/>
    <property type="match status" value="1"/>
</dbReference>
<feature type="region of interest" description="Disordered" evidence="1">
    <location>
        <begin position="162"/>
        <end position="182"/>
    </location>
</feature>
<evidence type="ECO:0000313" key="2">
    <source>
        <dbReference type="EMBL" id="EBP0013163.1"/>
    </source>
</evidence>
<evidence type="ECO:0000256" key="1">
    <source>
        <dbReference type="SAM" id="MobiDB-lite"/>
    </source>
</evidence>
<dbReference type="InterPro" id="IPR012340">
    <property type="entry name" value="NA-bd_OB-fold"/>
</dbReference>
<feature type="compositionally biased region" description="Acidic residues" evidence="1">
    <location>
        <begin position="167"/>
        <end position="182"/>
    </location>
</feature>
<dbReference type="EMBL" id="AAGKHU010000096">
    <property type="protein sequence ID" value="EBP0013163.1"/>
    <property type="molecule type" value="Genomic_DNA"/>
</dbReference>
<dbReference type="Gene3D" id="2.40.50.140">
    <property type="entry name" value="Nucleic acid-binding proteins"/>
    <property type="match status" value="1"/>
</dbReference>
<accession>A0A5U2F5G5</accession>
<proteinExistence type="predicted"/>
<gene>
    <name evidence="2" type="ORF">HX37_20730</name>
</gene>
<dbReference type="InterPro" id="IPR022595">
    <property type="entry name" value="Enc34_ssDNA-bd"/>
</dbReference>
<comment type="caution">
    <text evidence="2">The sequence shown here is derived from an EMBL/GenBank/DDBJ whole genome shotgun (WGS) entry which is preliminary data.</text>
</comment>
<dbReference type="Pfam" id="PF10991">
    <property type="entry name" value="Enc34_ssDNA-bd"/>
    <property type="match status" value="1"/>
</dbReference>
<protein>
    <submittedName>
        <fullName evidence="2">DUF2815 family protein</fullName>
    </submittedName>
</protein>
<sequence length="182" mass="19705">MKIRLNNVRLAFPALFEAKTVNGEGKPTFSARFILSPDHPGVKAVNEAIEAVAKAKWGDKAELTLKTLRAQLKVCLHNGDEKPEYDGFPGNMFVSASNQARPTVIDRDRTDLIAADGRPYAGCYVNAVVEIWAQDNNFGKRVNASLSGVQFLRDGDAFTGGQPASADEFDDMSEGADADSLI</sequence>
<dbReference type="AlphaFoldDB" id="A0A5U2F5G5"/>
<organism evidence="2">
    <name type="scientific">Salmonella enterica</name>
    <name type="common">Salmonella choleraesuis</name>
    <dbReference type="NCBI Taxonomy" id="28901"/>
    <lineage>
        <taxon>Bacteria</taxon>
        <taxon>Pseudomonadati</taxon>
        <taxon>Pseudomonadota</taxon>
        <taxon>Gammaproteobacteria</taxon>
        <taxon>Enterobacterales</taxon>
        <taxon>Enterobacteriaceae</taxon>
        <taxon>Salmonella</taxon>
    </lineage>
</organism>